<dbReference type="Pfam" id="PF12098">
    <property type="entry name" value="DUF3574"/>
    <property type="match status" value="1"/>
</dbReference>
<dbReference type="Proteomes" id="UP000664293">
    <property type="component" value="Unassembled WGS sequence"/>
</dbReference>
<organism evidence="1 2">
    <name type="scientific">Microbulbifer salipaludis</name>
    <dbReference type="NCBI Taxonomy" id="187980"/>
    <lineage>
        <taxon>Bacteria</taxon>
        <taxon>Pseudomonadati</taxon>
        <taxon>Pseudomonadota</taxon>
        <taxon>Gammaproteobacteria</taxon>
        <taxon>Cellvibrionales</taxon>
        <taxon>Microbulbiferaceae</taxon>
        <taxon>Microbulbifer</taxon>
    </lineage>
</organism>
<sequence>MHSTRMKNLVAALTMAALTACGNQAIQHCQAGESLQFHDLLYFGTERGEQRPVTDAEWAAFVQEVLTVHFPDGLTVLSGTGQWTSGTGDIVRERSHVLSLVHTGNTESEASITTLINTYKTRFDQESVLRVRSAACVAFR</sequence>
<reference evidence="1 2" key="1">
    <citation type="submission" date="2020-12" db="EMBL/GenBank/DDBJ databases">
        <title>Oil enriched cultivation method for isolating marine PHA-producing bacteria.</title>
        <authorList>
            <person name="Zheng W."/>
            <person name="Yu S."/>
            <person name="Huang Y."/>
        </authorList>
    </citation>
    <scope>NUCLEOTIDE SEQUENCE [LARGE SCALE GENOMIC DNA]</scope>
    <source>
        <strain evidence="1 2">SN0-2</strain>
    </source>
</reference>
<name>A0ABS3E426_9GAMM</name>
<comment type="caution">
    <text evidence="1">The sequence shown here is derived from an EMBL/GenBank/DDBJ whole genome shotgun (WGS) entry which is preliminary data.</text>
</comment>
<keyword evidence="2" id="KW-1185">Reference proteome</keyword>
<dbReference type="InterPro" id="IPR021957">
    <property type="entry name" value="DUF3574"/>
</dbReference>
<proteinExistence type="predicted"/>
<dbReference type="PROSITE" id="PS51257">
    <property type="entry name" value="PROKAR_LIPOPROTEIN"/>
    <property type="match status" value="1"/>
</dbReference>
<dbReference type="RefSeq" id="WP_206999409.1">
    <property type="nucleotide sequence ID" value="NZ_JAEKJR010000001.1"/>
</dbReference>
<gene>
    <name evidence="1" type="ORF">JF535_04175</name>
</gene>
<evidence type="ECO:0000313" key="1">
    <source>
        <dbReference type="EMBL" id="MBN8430046.1"/>
    </source>
</evidence>
<accession>A0ABS3E426</accession>
<evidence type="ECO:0000313" key="2">
    <source>
        <dbReference type="Proteomes" id="UP000664293"/>
    </source>
</evidence>
<protein>
    <submittedName>
        <fullName evidence="1">DUF3574 domain-containing protein</fullName>
    </submittedName>
</protein>
<dbReference type="EMBL" id="JAEKJR010000001">
    <property type="protein sequence ID" value="MBN8430046.1"/>
    <property type="molecule type" value="Genomic_DNA"/>
</dbReference>